<evidence type="ECO:0000259" key="4">
    <source>
        <dbReference type="Pfam" id="PF07687"/>
    </source>
</evidence>
<evidence type="ECO:0000313" key="6">
    <source>
        <dbReference type="Proteomes" id="UP000192527"/>
    </source>
</evidence>
<dbReference type="OrthoDB" id="9761532at2"/>
<reference evidence="5 6" key="1">
    <citation type="submission" date="2017-04" db="EMBL/GenBank/DDBJ databases">
        <title>The whole genome sequencing and assembly of Halobacillus mangrovi strain.</title>
        <authorList>
            <person name="Lee S.-J."/>
            <person name="Park M.-K."/>
            <person name="Kim J.-Y."/>
            <person name="Lee Y.-J."/>
            <person name="Yi H."/>
            <person name="Bahn Y.-S."/>
            <person name="Kim J.F."/>
            <person name="Lee D.-W."/>
        </authorList>
    </citation>
    <scope>NUCLEOTIDE SEQUENCE [LARGE SCALE GENOMIC DNA]</scope>
    <source>
        <strain evidence="5 6">KTB 131</strain>
    </source>
</reference>
<dbReference type="GO" id="GO:0006508">
    <property type="term" value="P:proteolysis"/>
    <property type="evidence" value="ECO:0007669"/>
    <property type="project" value="UniProtKB-KW"/>
</dbReference>
<keyword evidence="6" id="KW-1185">Reference proteome</keyword>
<dbReference type="PANTHER" id="PTHR43270:SF12">
    <property type="entry name" value="SUCCINYL-DIAMINOPIMELATE DESUCCINYLASE"/>
    <property type="match status" value="1"/>
</dbReference>
<organism evidence="5 6">
    <name type="scientific">Halobacillus mangrovi</name>
    <dbReference type="NCBI Taxonomy" id="402384"/>
    <lineage>
        <taxon>Bacteria</taxon>
        <taxon>Bacillati</taxon>
        <taxon>Bacillota</taxon>
        <taxon>Bacilli</taxon>
        <taxon>Bacillales</taxon>
        <taxon>Bacillaceae</taxon>
        <taxon>Halobacillus</taxon>
    </lineage>
</organism>
<evidence type="ECO:0000256" key="1">
    <source>
        <dbReference type="ARBA" id="ARBA00022670"/>
    </source>
</evidence>
<dbReference type="NCBIfam" id="NF005914">
    <property type="entry name" value="PRK07907.1"/>
    <property type="match status" value="1"/>
</dbReference>
<dbReference type="InterPro" id="IPR011650">
    <property type="entry name" value="Peptidase_M20_dimer"/>
</dbReference>
<dbReference type="GO" id="GO:0046872">
    <property type="term" value="F:metal ion binding"/>
    <property type="evidence" value="ECO:0007669"/>
    <property type="project" value="UniProtKB-KW"/>
</dbReference>
<evidence type="ECO:0000256" key="2">
    <source>
        <dbReference type="ARBA" id="ARBA00022723"/>
    </source>
</evidence>
<dbReference type="Proteomes" id="UP000192527">
    <property type="component" value="Chromosome"/>
</dbReference>
<dbReference type="InterPro" id="IPR051458">
    <property type="entry name" value="Cyt/Met_Dipeptidase"/>
</dbReference>
<evidence type="ECO:0000256" key="3">
    <source>
        <dbReference type="ARBA" id="ARBA00022801"/>
    </source>
</evidence>
<keyword evidence="3" id="KW-0378">Hydrolase</keyword>
<dbReference type="STRING" id="402384.HM131_02515"/>
<dbReference type="NCBIfam" id="NF006579">
    <property type="entry name" value="PRK09104.1"/>
    <property type="match status" value="1"/>
</dbReference>
<dbReference type="InterPro" id="IPR002933">
    <property type="entry name" value="Peptidase_M20"/>
</dbReference>
<dbReference type="EMBL" id="CP020772">
    <property type="protein sequence ID" value="ARI75768.1"/>
    <property type="molecule type" value="Genomic_DNA"/>
</dbReference>
<dbReference type="Pfam" id="PF01546">
    <property type="entry name" value="Peptidase_M20"/>
    <property type="match status" value="1"/>
</dbReference>
<accession>A0A1W5ZR61</accession>
<feature type="domain" description="Peptidase M20 dimerisation" evidence="4">
    <location>
        <begin position="215"/>
        <end position="371"/>
    </location>
</feature>
<dbReference type="Pfam" id="PF07687">
    <property type="entry name" value="M20_dimer"/>
    <property type="match status" value="1"/>
</dbReference>
<dbReference type="NCBIfam" id="NF006053">
    <property type="entry name" value="PRK08201.1"/>
    <property type="match status" value="1"/>
</dbReference>
<dbReference type="Gene3D" id="3.30.70.360">
    <property type="match status" value="1"/>
</dbReference>
<dbReference type="PANTHER" id="PTHR43270">
    <property type="entry name" value="BETA-ALA-HIS DIPEPTIDASE"/>
    <property type="match status" value="1"/>
</dbReference>
<protein>
    <submittedName>
        <fullName evidence="5">Peptidase M20</fullName>
    </submittedName>
</protein>
<dbReference type="RefSeq" id="WP_085027621.1">
    <property type="nucleotide sequence ID" value="NZ_CP020772.1"/>
</dbReference>
<dbReference type="AlphaFoldDB" id="A0A1W5ZR61"/>
<dbReference type="KEGG" id="hmn:HM131_02515"/>
<proteinExistence type="predicted"/>
<keyword evidence="1" id="KW-0645">Protease</keyword>
<dbReference type="SUPFAM" id="SSF53187">
    <property type="entry name" value="Zn-dependent exopeptidases"/>
    <property type="match status" value="1"/>
</dbReference>
<name>A0A1W5ZR61_9BACI</name>
<dbReference type="GO" id="GO:0008233">
    <property type="term" value="F:peptidase activity"/>
    <property type="evidence" value="ECO:0007669"/>
    <property type="project" value="UniProtKB-KW"/>
</dbReference>
<gene>
    <name evidence="5" type="ORF">HM131_02515</name>
</gene>
<dbReference type="Gene3D" id="3.40.630.10">
    <property type="entry name" value="Zn peptidases"/>
    <property type="match status" value="1"/>
</dbReference>
<evidence type="ECO:0000313" key="5">
    <source>
        <dbReference type="EMBL" id="ARI75768.1"/>
    </source>
</evidence>
<keyword evidence="2" id="KW-0479">Metal-binding</keyword>
<sequence>MSGPVCQFVYSKTDLYNTHKEVREVKELIELHKEDFIERLKSFLSIPSISSLSAHKEDVQKGADWVADALKEIGMEHVEVIETEGHPIVYADWMHAQGKPTVLIYGHYDVQPEDPLDLWETPPFEPTIRDGKIYARGATDDKGQLFLHIKALDLLMKEKGELPVNVKFCIEGEEEIASPNLGPFINDNQDKLSCNAVVISDTSFIEKGQPAICTSLRGALAMEVTVKTANTDLHSGSYGGAVPNSIHALVHILESLHHENGEIAVDGFYEGVPEVTEALREEVAQIPFDEEKMKQELDLEALFGEEGFTFHERVGIRPTLEVNGITGGFQGEGLKTIVPSQASAKISCRLVGDQHPQAIYEAIKRHLEAHMQAGAQVEVEQYIKANPVALDSNDPMIQTAADAYEEVYGVRPLFPKEGGSIPIVEVFARVLNAPVVLMGFGLPSENLHAPNEHFHLENFIKGMETASLYLKKLGNQ</sequence>